<organism evidence="1 2">
    <name type="scientific">Spirosoma foliorum</name>
    <dbReference type="NCBI Taxonomy" id="2710596"/>
    <lineage>
        <taxon>Bacteria</taxon>
        <taxon>Pseudomonadati</taxon>
        <taxon>Bacteroidota</taxon>
        <taxon>Cytophagia</taxon>
        <taxon>Cytophagales</taxon>
        <taxon>Cytophagaceae</taxon>
        <taxon>Spirosoma</taxon>
    </lineage>
</organism>
<dbReference type="Proteomes" id="UP000515369">
    <property type="component" value="Chromosome"/>
</dbReference>
<name>A0A7G5GXA4_9BACT</name>
<protein>
    <submittedName>
        <fullName evidence="1">Uncharacterized protein</fullName>
    </submittedName>
</protein>
<keyword evidence="2" id="KW-1185">Reference proteome</keyword>
<dbReference type="RefSeq" id="WP_182460753.1">
    <property type="nucleotide sequence ID" value="NZ_CP059732.1"/>
</dbReference>
<gene>
    <name evidence="1" type="ORF">H3H32_00555</name>
</gene>
<sequence>MNRILLTLLLVICHELHIKAQELNPWLDSTQINKSALPIYVANGVIINPSEINIDFILSVEVVRDNQTNRWLGKLAKNGCVYIKADQQFDIITPKMYRLKKNIPDQATAVFYMLNGHFVSDSLKLSKASIRKVDVLSGKNYKNIDPEFYCLSIWTLTSEERGLPKDKNTIRIRGFQE</sequence>
<dbReference type="AlphaFoldDB" id="A0A7G5GXA4"/>
<proteinExistence type="predicted"/>
<reference evidence="1 2" key="1">
    <citation type="submission" date="2020-07" db="EMBL/GenBank/DDBJ databases">
        <title>Spirosoma foliorum sp. nov., isolated from the leaves on the Nejang mountain Korea, Republic of.</title>
        <authorList>
            <person name="Ho H."/>
            <person name="Lee Y.-J."/>
            <person name="Nurcahyanto D.-A."/>
            <person name="Kim S.-G."/>
        </authorList>
    </citation>
    <scope>NUCLEOTIDE SEQUENCE [LARGE SCALE GENOMIC DNA]</scope>
    <source>
        <strain evidence="1 2">PL0136</strain>
    </source>
</reference>
<accession>A0A7G5GXA4</accession>
<dbReference type="KEGG" id="sfol:H3H32_00555"/>
<dbReference type="EMBL" id="CP059732">
    <property type="protein sequence ID" value="QMW03496.1"/>
    <property type="molecule type" value="Genomic_DNA"/>
</dbReference>
<evidence type="ECO:0000313" key="1">
    <source>
        <dbReference type="EMBL" id="QMW03496.1"/>
    </source>
</evidence>
<evidence type="ECO:0000313" key="2">
    <source>
        <dbReference type="Proteomes" id="UP000515369"/>
    </source>
</evidence>